<dbReference type="PROSITE" id="PS51782">
    <property type="entry name" value="LYSM"/>
    <property type="match status" value="2"/>
</dbReference>
<comment type="caution">
    <text evidence="6">The sequence shown here is derived from an EMBL/GenBank/DDBJ whole genome shotgun (WGS) entry which is preliminary data.</text>
</comment>
<organism evidence="6 7">
    <name type="scientific">Aquipuribacter hungaricus</name>
    <dbReference type="NCBI Taxonomy" id="545624"/>
    <lineage>
        <taxon>Bacteria</taxon>
        <taxon>Bacillati</taxon>
        <taxon>Actinomycetota</taxon>
        <taxon>Actinomycetes</taxon>
        <taxon>Micrococcales</taxon>
        <taxon>Intrasporangiaceae</taxon>
        <taxon>Aquipuribacter</taxon>
    </lineage>
</organism>
<dbReference type="InterPro" id="IPR018392">
    <property type="entry name" value="LysM"/>
</dbReference>
<dbReference type="PANTHER" id="PTHR34700:SF4">
    <property type="entry name" value="PHAGE-LIKE ELEMENT PBSX PROTEIN XKDP"/>
    <property type="match status" value="1"/>
</dbReference>
<dbReference type="Gene3D" id="1.10.530.10">
    <property type="match status" value="1"/>
</dbReference>
<dbReference type="CDD" id="cd13925">
    <property type="entry name" value="RPF"/>
    <property type="match status" value="1"/>
</dbReference>
<sequence length="277" mass="28303">MPATTRPARPAARARRALARRLAPALLMSAAMGAPLAVSAPAQAAPGEVWDRLAQCEASGNWAINTGNGYYGGLQFYQPTWASFGGLEYAPRADLASREQQIAVAEKVLARQGWGAWPACSRKLGLTDADKGTPAPAPAPAPAAPAAPAPAAPTYGTYTVRGGDTLGSIARANGTTWQSLYAANRDVIGANPGLIRIGQQLRLGGAPAPAPTAPAAQPAPAAPAAPSGRVYTVRSGDTLGSIARANGTTWQSLYAANRDVVGANPGLIRIGQQLRLG</sequence>
<keyword evidence="2" id="KW-0378">Hydrolase</keyword>
<feature type="domain" description="LysM" evidence="5">
    <location>
        <begin position="229"/>
        <end position="276"/>
    </location>
</feature>
<dbReference type="InterPro" id="IPR023346">
    <property type="entry name" value="Lysozyme-like_dom_sf"/>
</dbReference>
<comment type="similarity">
    <text evidence="1">Belongs to the transglycosylase family. Rpf subfamily.</text>
</comment>
<feature type="signal peptide" evidence="4">
    <location>
        <begin position="1"/>
        <end position="44"/>
    </location>
</feature>
<gene>
    <name evidence="6" type="ORF">ACFOLH_10295</name>
</gene>
<dbReference type="Gene3D" id="3.10.350.10">
    <property type="entry name" value="LysM domain"/>
    <property type="match status" value="2"/>
</dbReference>
<evidence type="ECO:0000259" key="5">
    <source>
        <dbReference type="PROSITE" id="PS51782"/>
    </source>
</evidence>
<feature type="domain" description="LysM" evidence="5">
    <location>
        <begin position="156"/>
        <end position="203"/>
    </location>
</feature>
<dbReference type="InterPro" id="IPR052196">
    <property type="entry name" value="Bact_Kbp"/>
</dbReference>
<dbReference type="EMBL" id="JBHRWW010000006">
    <property type="protein sequence ID" value="MFC3688731.1"/>
    <property type="molecule type" value="Genomic_DNA"/>
</dbReference>
<dbReference type="CDD" id="cd00118">
    <property type="entry name" value="LysM"/>
    <property type="match status" value="2"/>
</dbReference>
<evidence type="ECO:0000256" key="1">
    <source>
        <dbReference type="ARBA" id="ARBA00010830"/>
    </source>
</evidence>
<feature type="region of interest" description="Disordered" evidence="3">
    <location>
        <begin position="205"/>
        <end position="228"/>
    </location>
</feature>
<evidence type="ECO:0000256" key="2">
    <source>
        <dbReference type="ARBA" id="ARBA00022801"/>
    </source>
</evidence>
<dbReference type="SMART" id="SM00257">
    <property type="entry name" value="LysM"/>
    <property type="match status" value="2"/>
</dbReference>
<feature type="compositionally biased region" description="Pro residues" evidence="3">
    <location>
        <begin position="135"/>
        <end position="150"/>
    </location>
</feature>
<dbReference type="InterPro" id="IPR036779">
    <property type="entry name" value="LysM_dom_sf"/>
</dbReference>
<keyword evidence="7" id="KW-1185">Reference proteome</keyword>
<dbReference type="SUPFAM" id="SSF53955">
    <property type="entry name" value="Lysozyme-like"/>
    <property type="match status" value="1"/>
</dbReference>
<name>A0ABV7WI48_9MICO</name>
<dbReference type="Pfam" id="PF01476">
    <property type="entry name" value="LysM"/>
    <property type="match status" value="2"/>
</dbReference>
<dbReference type="InterPro" id="IPR010618">
    <property type="entry name" value="RPF"/>
</dbReference>
<evidence type="ECO:0000313" key="7">
    <source>
        <dbReference type="Proteomes" id="UP001595685"/>
    </source>
</evidence>
<feature type="compositionally biased region" description="Low complexity" evidence="3">
    <location>
        <begin position="213"/>
        <end position="226"/>
    </location>
</feature>
<dbReference type="RefSeq" id="WP_376985520.1">
    <property type="nucleotide sequence ID" value="NZ_JBHRWW010000006.1"/>
</dbReference>
<protein>
    <submittedName>
        <fullName evidence="6">Transglycosylase family protein</fullName>
    </submittedName>
</protein>
<proteinExistence type="inferred from homology"/>
<dbReference type="PANTHER" id="PTHR34700">
    <property type="entry name" value="POTASSIUM BINDING PROTEIN KBP"/>
    <property type="match status" value="1"/>
</dbReference>
<evidence type="ECO:0000313" key="6">
    <source>
        <dbReference type="EMBL" id="MFC3688731.1"/>
    </source>
</evidence>
<keyword evidence="4" id="KW-0732">Signal</keyword>
<feature type="chain" id="PRO_5045101787" evidence="4">
    <location>
        <begin position="45"/>
        <end position="277"/>
    </location>
</feature>
<dbReference type="Pfam" id="PF06737">
    <property type="entry name" value="Transglycosylas"/>
    <property type="match status" value="1"/>
</dbReference>
<evidence type="ECO:0000256" key="4">
    <source>
        <dbReference type="SAM" id="SignalP"/>
    </source>
</evidence>
<feature type="region of interest" description="Disordered" evidence="3">
    <location>
        <begin position="127"/>
        <end position="150"/>
    </location>
</feature>
<reference evidence="7" key="1">
    <citation type="journal article" date="2019" name="Int. J. Syst. Evol. Microbiol.">
        <title>The Global Catalogue of Microorganisms (GCM) 10K type strain sequencing project: providing services to taxonomists for standard genome sequencing and annotation.</title>
        <authorList>
            <consortium name="The Broad Institute Genomics Platform"/>
            <consortium name="The Broad Institute Genome Sequencing Center for Infectious Disease"/>
            <person name="Wu L."/>
            <person name="Ma J."/>
        </authorList>
    </citation>
    <scope>NUCLEOTIDE SEQUENCE [LARGE SCALE GENOMIC DNA]</scope>
    <source>
        <strain evidence="7">NCAIM B.02333</strain>
    </source>
</reference>
<accession>A0ABV7WI48</accession>
<dbReference type="Proteomes" id="UP001595685">
    <property type="component" value="Unassembled WGS sequence"/>
</dbReference>
<dbReference type="SUPFAM" id="SSF54106">
    <property type="entry name" value="LysM domain"/>
    <property type="match status" value="2"/>
</dbReference>
<evidence type="ECO:0000256" key="3">
    <source>
        <dbReference type="SAM" id="MobiDB-lite"/>
    </source>
</evidence>